<accession>A0A8H5D510</accession>
<evidence type="ECO:0000313" key="3">
    <source>
        <dbReference type="EMBL" id="KAF5352808.1"/>
    </source>
</evidence>
<proteinExistence type="predicted"/>
<dbReference type="SUPFAM" id="SSF47923">
    <property type="entry name" value="Ypt/Rab-GAP domain of gyp1p"/>
    <property type="match status" value="2"/>
</dbReference>
<dbReference type="EMBL" id="JAACJO010000011">
    <property type="protein sequence ID" value="KAF5352808.1"/>
    <property type="molecule type" value="Genomic_DNA"/>
</dbReference>
<keyword evidence="4" id="KW-1185">Reference proteome</keyword>
<dbReference type="InterPro" id="IPR050302">
    <property type="entry name" value="Rab_GAP_TBC_domain"/>
</dbReference>
<dbReference type="GO" id="GO:0031267">
    <property type="term" value="F:small GTPase binding"/>
    <property type="evidence" value="ECO:0007669"/>
    <property type="project" value="TreeGrafter"/>
</dbReference>
<dbReference type="SMART" id="SM00164">
    <property type="entry name" value="TBC"/>
    <property type="match status" value="1"/>
</dbReference>
<feature type="compositionally biased region" description="Low complexity" evidence="1">
    <location>
        <begin position="135"/>
        <end position="159"/>
    </location>
</feature>
<reference evidence="3 4" key="1">
    <citation type="journal article" date="2020" name="ISME J.">
        <title>Uncovering the hidden diversity of litter-decomposition mechanisms in mushroom-forming fungi.</title>
        <authorList>
            <person name="Floudas D."/>
            <person name="Bentzer J."/>
            <person name="Ahren D."/>
            <person name="Johansson T."/>
            <person name="Persson P."/>
            <person name="Tunlid A."/>
        </authorList>
    </citation>
    <scope>NUCLEOTIDE SEQUENCE [LARGE SCALE GENOMIC DNA]</scope>
    <source>
        <strain evidence="3 4">CBS 146.42</strain>
    </source>
</reference>
<dbReference type="Proteomes" id="UP000559027">
    <property type="component" value="Unassembled WGS sequence"/>
</dbReference>
<feature type="compositionally biased region" description="Basic and acidic residues" evidence="1">
    <location>
        <begin position="96"/>
        <end position="115"/>
    </location>
</feature>
<feature type="domain" description="Rab-GAP TBC" evidence="2">
    <location>
        <begin position="478"/>
        <end position="670"/>
    </location>
</feature>
<dbReference type="OrthoDB" id="294251at2759"/>
<dbReference type="AlphaFoldDB" id="A0A8H5D510"/>
<feature type="region of interest" description="Disordered" evidence="1">
    <location>
        <begin position="71"/>
        <end position="183"/>
    </location>
</feature>
<evidence type="ECO:0000313" key="4">
    <source>
        <dbReference type="Proteomes" id="UP000559027"/>
    </source>
</evidence>
<evidence type="ECO:0000259" key="2">
    <source>
        <dbReference type="PROSITE" id="PS50086"/>
    </source>
</evidence>
<feature type="compositionally biased region" description="Low complexity" evidence="1">
    <location>
        <begin position="408"/>
        <end position="423"/>
    </location>
</feature>
<feature type="region of interest" description="Disordered" evidence="1">
    <location>
        <begin position="1"/>
        <end position="55"/>
    </location>
</feature>
<feature type="region of interest" description="Disordered" evidence="1">
    <location>
        <begin position="291"/>
        <end position="310"/>
    </location>
</feature>
<dbReference type="InterPro" id="IPR035969">
    <property type="entry name" value="Rab-GAP_TBC_sf"/>
</dbReference>
<sequence length="753" mass="83253">MNAPAVLLVPPSPLELEHQTPSPLSTGTTSSSDSRTTSSSQPETMFTAVDQERASSETSIFSIYSMYGDEHRSRASWAVSGDRRATKDLPTLPPVDLDHPPDHPRDSFLSRDRSSSSDLGIAYYDPPPSSKPQPVVDLTDSTSVPSSSSARTSLRAAPRTGFRPASAYTPPTTLEPPPSELLEAPTTLAPAPILAPTGVRPGEFRTLSPAFSHSSFRSLRTRSVSPHSNRSSRRSPSHNRQSTASNHRELPPLPSDAYTTPPSTPPPNSVRQATSPLLLSPQNSVRLPAGRVISNASSPSSKASLVPSEGEDMDSFHVRNTYAVLEVSGVKGDGYEEGVERTRARLGSNRQTQLTAEFAGGHGQDKAKDLDPREIELLASVDRYGFFSVPSHDRLILLDAAPLTKRLSPASAGPSSVSATATSLKSMPPRAPPLKESTRIAKWTRMLQPSSRDPGGNVETWRIRPSKESKLRERVYKGIPDRWRGAAWDLLMGRFSNIGHREMVRLGEEYRDGLDKASNYDVQIDLDVPRTISGHVMFRTRYGAGQRSLFHVLHSFSLRCQTCGYVQGMGPIAATLLCYFEPERVYASLVRLHDTYNMHTVFNPGFPGLLEAIYIQERITEQMMPDVYKAFKKHMISTTSYATKWYITLFANSVPFQTQLRLWDAFLLEGYDLFIGVAVAIVWVYRDHITSSSANFETILSLLSSFFVPEDENLFLTWISKTLGDKKLRRNMGKWRADWRALVASGKESSALL</sequence>
<dbReference type="PANTHER" id="PTHR47219">
    <property type="entry name" value="RAB GTPASE-ACTIVATING PROTEIN 1-LIKE"/>
    <property type="match status" value="1"/>
</dbReference>
<feature type="region of interest" description="Disordered" evidence="1">
    <location>
        <begin position="213"/>
        <end position="274"/>
    </location>
</feature>
<feature type="compositionally biased region" description="Low complexity" evidence="1">
    <location>
        <begin position="294"/>
        <end position="308"/>
    </location>
</feature>
<organism evidence="3 4">
    <name type="scientific">Leucocoprinus leucothites</name>
    <dbReference type="NCBI Taxonomy" id="201217"/>
    <lineage>
        <taxon>Eukaryota</taxon>
        <taxon>Fungi</taxon>
        <taxon>Dikarya</taxon>
        <taxon>Basidiomycota</taxon>
        <taxon>Agaricomycotina</taxon>
        <taxon>Agaricomycetes</taxon>
        <taxon>Agaricomycetidae</taxon>
        <taxon>Agaricales</taxon>
        <taxon>Agaricineae</taxon>
        <taxon>Agaricaceae</taxon>
        <taxon>Leucocoprinus</taxon>
    </lineage>
</organism>
<protein>
    <recommendedName>
        <fullName evidence="2">Rab-GAP TBC domain-containing protein</fullName>
    </recommendedName>
</protein>
<comment type="caution">
    <text evidence="3">The sequence shown here is derived from an EMBL/GenBank/DDBJ whole genome shotgun (WGS) entry which is preliminary data.</text>
</comment>
<evidence type="ECO:0000256" key="1">
    <source>
        <dbReference type="SAM" id="MobiDB-lite"/>
    </source>
</evidence>
<dbReference type="Gene3D" id="1.10.472.80">
    <property type="entry name" value="Ypt/Rab-GAP domain of gyp1p, domain 3"/>
    <property type="match status" value="1"/>
</dbReference>
<feature type="region of interest" description="Disordered" evidence="1">
    <location>
        <begin position="407"/>
        <end position="435"/>
    </location>
</feature>
<dbReference type="PROSITE" id="PS50086">
    <property type="entry name" value="TBC_RABGAP"/>
    <property type="match status" value="1"/>
</dbReference>
<dbReference type="Pfam" id="PF00566">
    <property type="entry name" value="RabGAP-TBC"/>
    <property type="match status" value="1"/>
</dbReference>
<dbReference type="InterPro" id="IPR000195">
    <property type="entry name" value="Rab-GAP-TBC_dom"/>
</dbReference>
<dbReference type="PANTHER" id="PTHR47219:SF9">
    <property type="entry name" value="GTPASE ACTIVATING PROTEIN AND CENTROSOME-ASSOCIATED, ISOFORM B"/>
    <property type="match status" value="1"/>
</dbReference>
<dbReference type="Gene3D" id="1.10.8.270">
    <property type="entry name" value="putative rabgap domain of human tbc1 domain family member 14 like domains"/>
    <property type="match status" value="1"/>
</dbReference>
<dbReference type="GO" id="GO:0005096">
    <property type="term" value="F:GTPase activator activity"/>
    <property type="evidence" value="ECO:0007669"/>
    <property type="project" value="TreeGrafter"/>
</dbReference>
<name>A0A8H5D510_9AGAR</name>
<feature type="compositionally biased region" description="Low complexity" evidence="1">
    <location>
        <begin position="20"/>
        <end position="40"/>
    </location>
</feature>
<gene>
    <name evidence="3" type="ORF">D9756_006087</name>
</gene>
<dbReference type="FunFam" id="1.10.8.270:FF:000023">
    <property type="entry name" value="TBC domain-containing protein C1778.09"/>
    <property type="match status" value="1"/>
</dbReference>